<dbReference type="AlphaFoldDB" id="M7BM72"/>
<dbReference type="EMBL" id="KB520249">
    <property type="protein sequence ID" value="EMP38324.1"/>
    <property type="molecule type" value="Genomic_DNA"/>
</dbReference>
<evidence type="ECO:0000313" key="2">
    <source>
        <dbReference type="Proteomes" id="UP000031443"/>
    </source>
</evidence>
<protein>
    <submittedName>
        <fullName evidence="1">Uncharacterized protein</fullName>
    </submittedName>
</protein>
<dbReference type="Proteomes" id="UP000031443">
    <property type="component" value="Unassembled WGS sequence"/>
</dbReference>
<proteinExistence type="predicted"/>
<accession>M7BM72</accession>
<gene>
    <name evidence="1" type="ORF">UY3_04533</name>
</gene>
<reference evidence="2" key="1">
    <citation type="journal article" date="2013" name="Nat. Genet.">
        <title>The draft genomes of soft-shell turtle and green sea turtle yield insights into the development and evolution of the turtle-specific body plan.</title>
        <authorList>
            <person name="Wang Z."/>
            <person name="Pascual-Anaya J."/>
            <person name="Zadissa A."/>
            <person name="Li W."/>
            <person name="Niimura Y."/>
            <person name="Huang Z."/>
            <person name="Li C."/>
            <person name="White S."/>
            <person name="Xiong Z."/>
            <person name="Fang D."/>
            <person name="Wang B."/>
            <person name="Ming Y."/>
            <person name="Chen Y."/>
            <person name="Zheng Y."/>
            <person name="Kuraku S."/>
            <person name="Pignatelli M."/>
            <person name="Herrero J."/>
            <person name="Beal K."/>
            <person name="Nozawa M."/>
            <person name="Li Q."/>
            <person name="Wang J."/>
            <person name="Zhang H."/>
            <person name="Yu L."/>
            <person name="Shigenobu S."/>
            <person name="Wang J."/>
            <person name="Liu J."/>
            <person name="Flicek P."/>
            <person name="Searle S."/>
            <person name="Wang J."/>
            <person name="Kuratani S."/>
            <person name="Yin Y."/>
            <person name="Aken B."/>
            <person name="Zhang G."/>
            <person name="Irie N."/>
        </authorList>
    </citation>
    <scope>NUCLEOTIDE SEQUENCE [LARGE SCALE GENOMIC DNA]</scope>
</reference>
<name>M7BM72_CHEMY</name>
<organism evidence="1 2">
    <name type="scientific">Chelonia mydas</name>
    <name type="common">Green sea-turtle</name>
    <name type="synonym">Chelonia agassizi</name>
    <dbReference type="NCBI Taxonomy" id="8469"/>
    <lineage>
        <taxon>Eukaryota</taxon>
        <taxon>Metazoa</taxon>
        <taxon>Chordata</taxon>
        <taxon>Craniata</taxon>
        <taxon>Vertebrata</taxon>
        <taxon>Euteleostomi</taxon>
        <taxon>Archelosauria</taxon>
        <taxon>Testudinata</taxon>
        <taxon>Testudines</taxon>
        <taxon>Cryptodira</taxon>
        <taxon>Durocryptodira</taxon>
        <taxon>Americhelydia</taxon>
        <taxon>Chelonioidea</taxon>
        <taxon>Cheloniidae</taxon>
        <taxon>Chelonia</taxon>
    </lineage>
</organism>
<sequence>MHCAARSRSGRALQLCCPRSSLPQALCQWHVNPPLGEAVAKRPDEFFHQPSCIRTGCQVNLIIVPRAQHFSTALSKVERAVSNSGMKKFSQYEELNKPTNKNQPFYLVLITLLTRAAGATKTPSFCYSGLEEARLLSDFPKEL</sequence>
<evidence type="ECO:0000313" key="1">
    <source>
        <dbReference type="EMBL" id="EMP38324.1"/>
    </source>
</evidence>
<keyword evidence="2" id="KW-1185">Reference proteome</keyword>